<organism evidence="2 3">
    <name type="scientific">Amniculicola lignicola CBS 123094</name>
    <dbReference type="NCBI Taxonomy" id="1392246"/>
    <lineage>
        <taxon>Eukaryota</taxon>
        <taxon>Fungi</taxon>
        <taxon>Dikarya</taxon>
        <taxon>Ascomycota</taxon>
        <taxon>Pezizomycotina</taxon>
        <taxon>Dothideomycetes</taxon>
        <taxon>Pleosporomycetidae</taxon>
        <taxon>Pleosporales</taxon>
        <taxon>Amniculicolaceae</taxon>
        <taxon>Amniculicola</taxon>
    </lineage>
</organism>
<dbReference type="EMBL" id="ML977668">
    <property type="protein sequence ID" value="KAF1994179.1"/>
    <property type="molecule type" value="Genomic_DNA"/>
</dbReference>
<dbReference type="Proteomes" id="UP000799779">
    <property type="component" value="Unassembled WGS sequence"/>
</dbReference>
<keyword evidence="3" id="KW-1185">Reference proteome</keyword>
<reference evidence="2" key="1">
    <citation type="journal article" date="2020" name="Stud. Mycol.">
        <title>101 Dothideomycetes genomes: a test case for predicting lifestyles and emergence of pathogens.</title>
        <authorList>
            <person name="Haridas S."/>
            <person name="Albert R."/>
            <person name="Binder M."/>
            <person name="Bloem J."/>
            <person name="Labutti K."/>
            <person name="Salamov A."/>
            <person name="Andreopoulos B."/>
            <person name="Baker S."/>
            <person name="Barry K."/>
            <person name="Bills G."/>
            <person name="Bluhm B."/>
            <person name="Cannon C."/>
            <person name="Castanera R."/>
            <person name="Culley D."/>
            <person name="Daum C."/>
            <person name="Ezra D."/>
            <person name="Gonzalez J."/>
            <person name="Henrissat B."/>
            <person name="Kuo A."/>
            <person name="Liang C."/>
            <person name="Lipzen A."/>
            <person name="Lutzoni F."/>
            <person name="Magnuson J."/>
            <person name="Mondo S."/>
            <person name="Nolan M."/>
            <person name="Ohm R."/>
            <person name="Pangilinan J."/>
            <person name="Park H.-J."/>
            <person name="Ramirez L."/>
            <person name="Alfaro M."/>
            <person name="Sun H."/>
            <person name="Tritt A."/>
            <person name="Yoshinaga Y."/>
            <person name="Zwiers L.-H."/>
            <person name="Turgeon B."/>
            <person name="Goodwin S."/>
            <person name="Spatafora J."/>
            <person name="Crous P."/>
            <person name="Grigoriev I."/>
        </authorList>
    </citation>
    <scope>NUCLEOTIDE SEQUENCE</scope>
    <source>
        <strain evidence="2">CBS 123094</strain>
    </source>
</reference>
<gene>
    <name evidence="2" type="ORF">P154DRAFT_39054</name>
</gene>
<accession>A0A6A5VZS4</accession>
<evidence type="ECO:0000313" key="3">
    <source>
        <dbReference type="Proteomes" id="UP000799779"/>
    </source>
</evidence>
<keyword evidence="1" id="KW-0732">Signal</keyword>
<dbReference type="PANTHER" id="PTHR38847">
    <property type="match status" value="1"/>
</dbReference>
<feature type="signal peptide" evidence="1">
    <location>
        <begin position="1"/>
        <end position="25"/>
    </location>
</feature>
<evidence type="ECO:0008006" key="4">
    <source>
        <dbReference type="Google" id="ProtNLM"/>
    </source>
</evidence>
<feature type="chain" id="PRO_5025408772" description="Secreted protein" evidence="1">
    <location>
        <begin position="26"/>
        <end position="197"/>
    </location>
</feature>
<evidence type="ECO:0000313" key="2">
    <source>
        <dbReference type="EMBL" id="KAF1994179.1"/>
    </source>
</evidence>
<dbReference type="PANTHER" id="PTHR38847:SF1">
    <property type="entry name" value="PSEUDOURIDINE SYNTHASE RSUA_RLUA-LIKE DOMAIN-CONTAINING PROTEIN"/>
    <property type="match status" value="1"/>
</dbReference>
<dbReference type="InterPro" id="IPR025649">
    <property type="entry name" value="DUF4360"/>
</dbReference>
<name>A0A6A5VZS4_9PLEO</name>
<dbReference type="OrthoDB" id="3786236at2759"/>
<proteinExistence type="predicted"/>
<evidence type="ECO:0000256" key="1">
    <source>
        <dbReference type="SAM" id="SignalP"/>
    </source>
</evidence>
<dbReference type="Pfam" id="PF14273">
    <property type="entry name" value="DUF4360"/>
    <property type="match status" value="1"/>
</dbReference>
<protein>
    <recommendedName>
        <fullName evidence="4">Secreted protein</fullName>
    </recommendedName>
</protein>
<dbReference type="AlphaFoldDB" id="A0A6A5VZS4"/>
<sequence length="197" mass="20452">MYFSTSTLLLAALAPAAIIASPVDADLTPEGVPKITSISFSGNGCADPGSAKTSATVLDGTLSTSFSTFKGDSSSNCQIHLQASGAGAGWQVALKEATYHADVTLKPSTSLSFFTTSFWSQDASVTATLKSRIDCAGSDIKDSVTVKQSTATPVWSQCTGDAGYPGILNVNFRPAVTGNEGAYNVKSASIKFEWRKC</sequence>